<evidence type="ECO:0000313" key="1">
    <source>
        <dbReference type="EMBL" id="KAK9104949.1"/>
    </source>
</evidence>
<reference evidence="1 2" key="1">
    <citation type="submission" date="2024-01" db="EMBL/GenBank/DDBJ databases">
        <title>Genome assemblies of Stephania.</title>
        <authorList>
            <person name="Yang L."/>
        </authorList>
    </citation>
    <scope>NUCLEOTIDE SEQUENCE [LARGE SCALE GENOMIC DNA]</scope>
    <source>
        <strain evidence="1">JXDWG</strain>
        <tissue evidence="1">Leaf</tissue>
    </source>
</reference>
<keyword evidence="2" id="KW-1185">Reference proteome</keyword>
<comment type="caution">
    <text evidence="1">The sequence shown here is derived from an EMBL/GenBank/DDBJ whole genome shotgun (WGS) entry which is preliminary data.</text>
</comment>
<dbReference type="EMBL" id="JBBNAG010000009">
    <property type="protein sequence ID" value="KAK9104949.1"/>
    <property type="molecule type" value="Genomic_DNA"/>
</dbReference>
<dbReference type="InterPro" id="IPR015943">
    <property type="entry name" value="WD40/YVTN_repeat-like_dom_sf"/>
</dbReference>
<protein>
    <submittedName>
        <fullName evidence="1">Uncharacterized protein</fullName>
    </submittedName>
</protein>
<dbReference type="Proteomes" id="UP001419268">
    <property type="component" value="Unassembled WGS sequence"/>
</dbReference>
<dbReference type="InterPro" id="IPR036322">
    <property type="entry name" value="WD40_repeat_dom_sf"/>
</dbReference>
<dbReference type="AlphaFoldDB" id="A0AAP0FEU0"/>
<accession>A0AAP0FEU0</accession>
<dbReference type="Gene3D" id="2.130.10.10">
    <property type="entry name" value="YVTN repeat-like/Quinoprotein amine dehydrogenase"/>
    <property type="match status" value="1"/>
</dbReference>
<dbReference type="SUPFAM" id="SSF50978">
    <property type="entry name" value="WD40 repeat-like"/>
    <property type="match status" value="1"/>
</dbReference>
<proteinExistence type="predicted"/>
<sequence length="372" mass="40772">MVALLPMSHDGHVDPGYVVSLSPKSASQTLKSLPSAGFGASAVTASGRRVCRRWCQLPSLPVQPPPLVAAVRCRVGNQGRLPWPSTAGGCAAPAAVRRSSSLPWNALRSSLPRPSRRCCAAAAVCATRAPFATLHRVCLGRLPPLAVQPPPPFKDIFKKYLDWEVLPLMLEKEKEPLLRDTLQRWSNHKKMAEDCLEKEKERVYQYLHSSSEEKLLGKVVLTLAENMQINFEEYLNLNPQKQSKQYLRSRGSKTSPDFHMLKCKLMDPDGIISALAFCPAHSGMLAAGSYKSDYAIYWEVNMELLYVLHCQEGGITHVQFSRDGNYLYTGNRKVGFVHPQGVVGGGAGDGAGPMVVFSGLDVMENQIGLSLG</sequence>
<dbReference type="InterPro" id="IPR051150">
    <property type="entry name" value="SWT21/TCAB1_mRNA_Telomere"/>
</dbReference>
<name>A0AAP0FEU0_9MAGN</name>
<dbReference type="PANTHER" id="PTHR13211:SF0">
    <property type="entry name" value="TELOMERASE CAJAL BODY PROTEIN 1"/>
    <property type="match status" value="1"/>
</dbReference>
<dbReference type="PANTHER" id="PTHR13211">
    <property type="entry name" value="TELOMERASE CAJAL BODY PROTEIN 1"/>
    <property type="match status" value="1"/>
</dbReference>
<organism evidence="1 2">
    <name type="scientific">Stephania cephalantha</name>
    <dbReference type="NCBI Taxonomy" id="152367"/>
    <lineage>
        <taxon>Eukaryota</taxon>
        <taxon>Viridiplantae</taxon>
        <taxon>Streptophyta</taxon>
        <taxon>Embryophyta</taxon>
        <taxon>Tracheophyta</taxon>
        <taxon>Spermatophyta</taxon>
        <taxon>Magnoliopsida</taxon>
        <taxon>Ranunculales</taxon>
        <taxon>Menispermaceae</taxon>
        <taxon>Menispermoideae</taxon>
        <taxon>Cissampelideae</taxon>
        <taxon>Stephania</taxon>
    </lineage>
</organism>
<gene>
    <name evidence="1" type="ORF">Scep_021793</name>
</gene>
<evidence type="ECO:0000313" key="2">
    <source>
        <dbReference type="Proteomes" id="UP001419268"/>
    </source>
</evidence>